<dbReference type="Pfam" id="PF13442">
    <property type="entry name" value="Cytochrome_CBB3"/>
    <property type="match status" value="1"/>
</dbReference>
<accession>A0A6I6L4F4</accession>
<name>A0A6I6L4F4_9SPHN</name>
<dbReference type="InterPro" id="IPR009056">
    <property type="entry name" value="Cyt_c-like_dom"/>
</dbReference>
<dbReference type="PROSITE" id="PS51007">
    <property type="entry name" value="CYTC"/>
    <property type="match status" value="1"/>
</dbReference>
<keyword evidence="2 4" id="KW-0479">Metal-binding</keyword>
<sequence length="153" mass="15780">MIRILTITRMCWAIGGTAAILYSGGIAAYDPSKNIGTAGSEDSGLFSAVQATRGGEISGAHCAMCHGAELTGGGGSPPLQGPDFLFGWSPKTTTDLVEYISEKMPPGLGHSLTEQQYEDVSAYILSANGFPAGPSPLNPAKPKRIGEPPEAAQ</sequence>
<dbReference type="GO" id="GO:0020037">
    <property type="term" value="F:heme binding"/>
    <property type="evidence" value="ECO:0007669"/>
    <property type="project" value="InterPro"/>
</dbReference>
<dbReference type="Gene3D" id="1.10.760.10">
    <property type="entry name" value="Cytochrome c-like domain"/>
    <property type="match status" value="1"/>
</dbReference>
<protein>
    <submittedName>
        <fullName evidence="7">Cytochrome c</fullName>
    </submittedName>
</protein>
<gene>
    <name evidence="7" type="ORF">EUU25_00605</name>
</gene>
<dbReference type="KEGG" id="slaa:EUU25_00605"/>
<dbReference type="GO" id="GO:0009055">
    <property type="term" value="F:electron transfer activity"/>
    <property type="evidence" value="ECO:0007669"/>
    <property type="project" value="InterPro"/>
</dbReference>
<evidence type="ECO:0000313" key="8">
    <source>
        <dbReference type="Proteomes" id="UP000428803"/>
    </source>
</evidence>
<dbReference type="EMBL" id="CP035733">
    <property type="protein sequence ID" value="QGY79248.1"/>
    <property type="molecule type" value="Genomic_DNA"/>
</dbReference>
<dbReference type="OrthoDB" id="7255288at2"/>
<feature type="region of interest" description="Disordered" evidence="5">
    <location>
        <begin position="131"/>
        <end position="153"/>
    </location>
</feature>
<evidence type="ECO:0000256" key="4">
    <source>
        <dbReference type="PROSITE-ProRule" id="PRU00433"/>
    </source>
</evidence>
<feature type="domain" description="Cytochrome c" evidence="6">
    <location>
        <begin position="49"/>
        <end position="128"/>
    </location>
</feature>
<dbReference type="RefSeq" id="WP_158897547.1">
    <property type="nucleotide sequence ID" value="NZ_CP035733.1"/>
</dbReference>
<evidence type="ECO:0000256" key="1">
    <source>
        <dbReference type="ARBA" id="ARBA00022617"/>
    </source>
</evidence>
<keyword evidence="8" id="KW-1185">Reference proteome</keyword>
<evidence type="ECO:0000256" key="3">
    <source>
        <dbReference type="ARBA" id="ARBA00023004"/>
    </source>
</evidence>
<organism evidence="7 8">
    <name type="scientific">Sphingorhabdus lacus</name>
    <dbReference type="NCBI Taxonomy" id="392610"/>
    <lineage>
        <taxon>Bacteria</taxon>
        <taxon>Pseudomonadati</taxon>
        <taxon>Pseudomonadota</taxon>
        <taxon>Alphaproteobacteria</taxon>
        <taxon>Sphingomonadales</taxon>
        <taxon>Sphingomonadaceae</taxon>
        <taxon>Sphingorhabdus</taxon>
    </lineage>
</organism>
<evidence type="ECO:0000256" key="5">
    <source>
        <dbReference type="SAM" id="MobiDB-lite"/>
    </source>
</evidence>
<dbReference type="InterPro" id="IPR036909">
    <property type="entry name" value="Cyt_c-like_dom_sf"/>
</dbReference>
<proteinExistence type="predicted"/>
<keyword evidence="3 4" id="KW-0408">Iron</keyword>
<evidence type="ECO:0000259" key="6">
    <source>
        <dbReference type="PROSITE" id="PS51007"/>
    </source>
</evidence>
<reference evidence="8" key="1">
    <citation type="submission" date="2019-01" db="EMBL/GenBank/DDBJ databases">
        <title>Sphingorhabdus lacus sp.nov., isolated from an oligotrophic freshwater lake.</title>
        <authorList>
            <person name="Park M."/>
        </authorList>
    </citation>
    <scope>NUCLEOTIDE SEQUENCE [LARGE SCALE GENOMIC DNA]</scope>
    <source>
        <strain evidence="8">IMCC1753</strain>
    </source>
</reference>
<evidence type="ECO:0000256" key="2">
    <source>
        <dbReference type="ARBA" id="ARBA00022723"/>
    </source>
</evidence>
<keyword evidence="1 4" id="KW-0349">Heme</keyword>
<dbReference type="GO" id="GO:0046872">
    <property type="term" value="F:metal ion binding"/>
    <property type="evidence" value="ECO:0007669"/>
    <property type="project" value="UniProtKB-KW"/>
</dbReference>
<dbReference type="SUPFAM" id="SSF46626">
    <property type="entry name" value="Cytochrome c"/>
    <property type="match status" value="1"/>
</dbReference>
<dbReference type="AlphaFoldDB" id="A0A6I6L4F4"/>
<evidence type="ECO:0000313" key="7">
    <source>
        <dbReference type="EMBL" id="QGY79248.1"/>
    </source>
</evidence>
<dbReference type="Proteomes" id="UP000428803">
    <property type="component" value="Chromosome"/>
</dbReference>